<dbReference type="PANTHER" id="PTHR34146">
    <property type="entry name" value="POLYNUCLEOTIDYL TRANSFERASE, RIBONUCLEASE H-LIKE SUPERFAMILY PROTEIN-RELATED"/>
    <property type="match status" value="1"/>
</dbReference>
<dbReference type="InterPro" id="IPR044730">
    <property type="entry name" value="RNase_H-like_dom_plant"/>
</dbReference>
<dbReference type="InterPro" id="IPR002156">
    <property type="entry name" value="RNaseH_domain"/>
</dbReference>
<accession>A0A8S9NZ92</accession>
<dbReference type="InterPro" id="IPR012337">
    <property type="entry name" value="RNaseH-like_sf"/>
</dbReference>
<gene>
    <name evidence="2" type="ORF">F2Q69_00008752</name>
</gene>
<name>A0A8S9NZ92_BRACR</name>
<feature type="domain" description="RNase H type-1" evidence="1">
    <location>
        <begin position="45"/>
        <end position="150"/>
    </location>
</feature>
<reference evidence="2" key="1">
    <citation type="submission" date="2019-12" db="EMBL/GenBank/DDBJ databases">
        <title>Genome sequencing and annotation of Brassica cretica.</title>
        <authorList>
            <person name="Studholme D.J."/>
            <person name="Sarris P."/>
        </authorList>
    </citation>
    <scope>NUCLEOTIDE SEQUENCE</scope>
    <source>
        <strain evidence="2">PFS-109/04</strain>
        <tissue evidence="2">Leaf</tissue>
    </source>
</reference>
<dbReference type="PANTHER" id="PTHR34146:SF3">
    <property type="entry name" value="POLYNUCLEOTIDYL TRANSFERASE, RIBONUCLEASE H-LIKE SUPERFAMILY PROTEIN"/>
    <property type="match status" value="1"/>
</dbReference>
<evidence type="ECO:0000313" key="3">
    <source>
        <dbReference type="Proteomes" id="UP000712600"/>
    </source>
</evidence>
<dbReference type="GO" id="GO:0004523">
    <property type="term" value="F:RNA-DNA hybrid ribonuclease activity"/>
    <property type="evidence" value="ECO:0007669"/>
    <property type="project" value="InterPro"/>
</dbReference>
<organism evidence="2 3">
    <name type="scientific">Brassica cretica</name>
    <name type="common">Mustard</name>
    <dbReference type="NCBI Taxonomy" id="69181"/>
    <lineage>
        <taxon>Eukaryota</taxon>
        <taxon>Viridiplantae</taxon>
        <taxon>Streptophyta</taxon>
        <taxon>Embryophyta</taxon>
        <taxon>Tracheophyta</taxon>
        <taxon>Spermatophyta</taxon>
        <taxon>Magnoliopsida</taxon>
        <taxon>eudicotyledons</taxon>
        <taxon>Gunneridae</taxon>
        <taxon>Pentapetalae</taxon>
        <taxon>rosids</taxon>
        <taxon>malvids</taxon>
        <taxon>Brassicales</taxon>
        <taxon>Brassicaceae</taxon>
        <taxon>Brassiceae</taxon>
        <taxon>Brassica</taxon>
    </lineage>
</organism>
<dbReference type="Proteomes" id="UP000712600">
    <property type="component" value="Unassembled WGS sequence"/>
</dbReference>
<dbReference type="CDD" id="cd06222">
    <property type="entry name" value="RNase_H_like"/>
    <property type="match status" value="1"/>
</dbReference>
<protein>
    <recommendedName>
        <fullName evidence="1">RNase H type-1 domain-containing protein</fullName>
    </recommendedName>
</protein>
<dbReference type="EMBL" id="QGKX02001521">
    <property type="protein sequence ID" value="KAF3506347.1"/>
    <property type="molecule type" value="Genomic_DNA"/>
</dbReference>
<dbReference type="InterPro" id="IPR036397">
    <property type="entry name" value="RNaseH_sf"/>
</dbReference>
<evidence type="ECO:0000313" key="2">
    <source>
        <dbReference type="EMBL" id="KAF3506347.1"/>
    </source>
</evidence>
<proteinExistence type="predicted"/>
<dbReference type="SUPFAM" id="SSF53098">
    <property type="entry name" value="Ribonuclease H-like"/>
    <property type="match status" value="1"/>
</dbReference>
<dbReference type="GO" id="GO:0003676">
    <property type="term" value="F:nucleic acid binding"/>
    <property type="evidence" value="ECO:0007669"/>
    <property type="project" value="InterPro"/>
</dbReference>
<dbReference type="AlphaFoldDB" id="A0A8S9NZ92"/>
<dbReference type="Pfam" id="PF13456">
    <property type="entry name" value="RVT_3"/>
    <property type="match status" value="1"/>
</dbReference>
<sequence length="178" mass="20607">MSRKKLQRKERRESEHHQRRIRWGCTNRDVKWMHLGRHPILLSVGGFVMDQEDESSISGSFGRNQVLYPLHAEFQALLSAMGNSLRMGHESMHFESDSLQIVKLIEEEEFWPALASELDEFFHLRSFFTLFSLSFIYRDFNSRADLLAKGARAKGYEFSHVNTLVPPGLAQTNPLEPA</sequence>
<comment type="caution">
    <text evidence="2">The sequence shown here is derived from an EMBL/GenBank/DDBJ whole genome shotgun (WGS) entry which is preliminary data.</text>
</comment>
<evidence type="ECO:0000259" key="1">
    <source>
        <dbReference type="Pfam" id="PF13456"/>
    </source>
</evidence>
<dbReference type="Gene3D" id="3.30.420.10">
    <property type="entry name" value="Ribonuclease H-like superfamily/Ribonuclease H"/>
    <property type="match status" value="1"/>
</dbReference>